<evidence type="ECO:0000256" key="2">
    <source>
        <dbReference type="ARBA" id="ARBA00010617"/>
    </source>
</evidence>
<dbReference type="AlphaFoldDB" id="V8N509"/>
<dbReference type="OrthoDB" id="2789670at2759"/>
<dbReference type="SUPFAM" id="SSF48264">
    <property type="entry name" value="Cytochrome P450"/>
    <property type="match status" value="1"/>
</dbReference>
<dbReference type="InterPro" id="IPR002401">
    <property type="entry name" value="Cyt_P450_E_grp-I"/>
</dbReference>
<dbReference type="GO" id="GO:0005737">
    <property type="term" value="C:cytoplasm"/>
    <property type="evidence" value="ECO:0007669"/>
    <property type="project" value="TreeGrafter"/>
</dbReference>
<dbReference type="Pfam" id="PF00067">
    <property type="entry name" value="p450"/>
    <property type="match status" value="2"/>
</dbReference>
<comment type="caution">
    <text evidence="5">The sequence shown here is derived from an EMBL/GenBank/DDBJ whole genome shotgun (WGS) entry which is preliminary data.</text>
</comment>
<dbReference type="PRINTS" id="PR00463">
    <property type="entry name" value="EP450I"/>
</dbReference>
<evidence type="ECO:0000313" key="5">
    <source>
        <dbReference type="EMBL" id="ETE56961.1"/>
    </source>
</evidence>
<dbReference type="InterPro" id="IPR001128">
    <property type="entry name" value="Cyt_P450"/>
</dbReference>
<dbReference type="InterPro" id="IPR050182">
    <property type="entry name" value="Cytochrome_P450_fam2"/>
</dbReference>
<sequence length="236" mass="26737">MGEKSIEHQIEELAKQLVEHFAHTKGQPFDPSLPLINSVTNVVYSLSFGYQFDLADKNFQKLIEEASFIEKNAAGFFHLSKNDSNSTYNEENLASCLLDLLIAGTNTTISSLNWALLTLVNHPEIQEKVHKEIEDVFGSSGSISYQDRKALPYTNAVIHEIMRAKYSILIALPRQSTTNVKIGNFHIPKGTIILPDLRSVLLDPEEWETPEEFNPNHFLDKDGNFRFREAFLPFGI</sequence>
<dbReference type="GO" id="GO:0016712">
    <property type="term" value="F:oxidoreductase activity, acting on paired donors, with incorporation or reduction of molecular oxygen, reduced flavin or flavoprotein as one donor, and incorporation of one atom of oxygen"/>
    <property type="evidence" value="ECO:0007669"/>
    <property type="project" value="TreeGrafter"/>
</dbReference>
<accession>V8N509</accession>
<reference evidence="5 6" key="1">
    <citation type="journal article" date="2013" name="Proc. Natl. Acad. Sci. U.S.A.">
        <title>The king cobra genome reveals dynamic gene evolution and adaptation in the snake venom system.</title>
        <authorList>
            <person name="Vonk F.J."/>
            <person name="Casewell N.R."/>
            <person name="Henkel C.V."/>
            <person name="Heimberg A.M."/>
            <person name="Jansen H.J."/>
            <person name="McCleary R.J."/>
            <person name="Kerkkamp H.M."/>
            <person name="Vos R.A."/>
            <person name="Guerreiro I."/>
            <person name="Calvete J.J."/>
            <person name="Wuster W."/>
            <person name="Woods A.E."/>
            <person name="Logan J.M."/>
            <person name="Harrison R.A."/>
            <person name="Castoe T.A."/>
            <person name="de Koning A.P."/>
            <person name="Pollock D.D."/>
            <person name="Yandell M."/>
            <person name="Calderon D."/>
            <person name="Renjifo C."/>
            <person name="Currier R.B."/>
            <person name="Salgado D."/>
            <person name="Pla D."/>
            <person name="Sanz L."/>
            <person name="Hyder A.S."/>
            <person name="Ribeiro J.M."/>
            <person name="Arntzen J.W."/>
            <person name="van den Thillart G.E."/>
            <person name="Boetzer M."/>
            <person name="Pirovano W."/>
            <person name="Dirks R.P."/>
            <person name="Spaink H.P."/>
            <person name="Duboule D."/>
            <person name="McGlinn E."/>
            <person name="Kini R.M."/>
            <person name="Richardson M.K."/>
        </authorList>
    </citation>
    <scope>NUCLEOTIDE SEQUENCE</scope>
    <source>
        <tissue evidence="5">Blood</tissue>
    </source>
</reference>
<dbReference type="GO" id="GO:0006082">
    <property type="term" value="P:organic acid metabolic process"/>
    <property type="evidence" value="ECO:0007669"/>
    <property type="project" value="TreeGrafter"/>
</dbReference>
<feature type="non-terminal residue" evidence="5">
    <location>
        <position position="236"/>
    </location>
</feature>
<organism evidence="5 6">
    <name type="scientific">Ophiophagus hannah</name>
    <name type="common">King cobra</name>
    <name type="synonym">Naja hannah</name>
    <dbReference type="NCBI Taxonomy" id="8665"/>
    <lineage>
        <taxon>Eukaryota</taxon>
        <taxon>Metazoa</taxon>
        <taxon>Chordata</taxon>
        <taxon>Craniata</taxon>
        <taxon>Vertebrata</taxon>
        <taxon>Euteleostomi</taxon>
        <taxon>Lepidosauria</taxon>
        <taxon>Squamata</taxon>
        <taxon>Bifurcata</taxon>
        <taxon>Unidentata</taxon>
        <taxon>Episquamata</taxon>
        <taxon>Toxicofera</taxon>
        <taxon>Serpentes</taxon>
        <taxon>Colubroidea</taxon>
        <taxon>Elapidae</taxon>
        <taxon>Elapinae</taxon>
        <taxon>Ophiophagus</taxon>
    </lineage>
</organism>
<comment type="similarity">
    <text evidence="2">Belongs to the cytochrome P450 family.</text>
</comment>
<evidence type="ECO:0000313" key="6">
    <source>
        <dbReference type="Proteomes" id="UP000018936"/>
    </source>
</evidence>
<keyword evidence="4" id="KW-0408">Iron</keyword>
<name>V8N509_OPHHA</name>
<gene>
    <name evidence="5" type="primary">Cyp2j5</name>
    <name evidence="5" type="ORF">L345_17327</name>
</gene>
<evidence type="ECO:0000256" key="1">
    <source>
        <dbReference type="ARBA" id="ARBA00001971"/>
    </source>
</evidence>
<evidence type="ECO:0000256" key="3">
    <source>
        <dbReference type="ARBA" id="ARBA00022723"/>
    </source>
</evidence>
<dbReference type="GO" id="GO:0006805">
    <property type="term" value="P:xenobiotic metabolic process"/>
    <property type="evidence" value="ECO:0007669"/>
    <property type="project" value="TreeGrafter"/>
</dbReference>
<dbReference type="InterPro" id="IPR036396">
    <property type="entry name" value="Cyt_P450_sf"/>
</dbReference>
<comment type="cofactor">
    <cofactor evidence="1">
        <name>heme</name>
        <dbReference type="ChEBI" id="CHEBI:30413"/>
    </cofactor>
</comment>
<feature type="non-terminal residue" evidence="5">
    <location>
        <position position="1"/>
    </location>
</feature>
<dbReference type="GO" id="GO:0005506">
    <property type="term" value="F:iron ion binding"/>
    <property type="evidence" value="ECO:0007669"/>
    <property type="project" value="InterPro"/>
</dbReference>
<protein>
    <submittedName>
        <fullName evidence="5">Cytochrome protein</fullName>
    </submittedName>
</protein>
<dbReference type="EMBL" id="AZIM01010695">
    <property type="protein sequence ID" value="ETE56961.1"/>
    <property type="molecule type" value="Genomic_DNA"/>
</dbReference>
<dbReference type="Proteomes" id="UP000018936">
    <property type="component" value="Unassembled WGS sequence"/>
</dbReference>
<evidence type="ECO:0000256" key="4">
    <source>
        <dbReference type="ARBA" id="ARBA00023004"/>
    </source>
</evidence>
<dbReference type="GO" id="GO:0020037">
    <property type="term" value="F:heme binding"/>
    <property type="evidence" value="ECO:0007669"/>
    <property type="project" value="InterPro"/>
</dbReference>
<dbReference type="PANTHER" id="PTHR24300">
    <property type="entry name" value="CYTOCHROME P450 508A4-RELATED"/>
    <property type="match status" value="1"/>
</dbReference>
<keyword evidence="3" id="KW-0479">Metal-binding</keyword>
<dbReference type="PANTHER" id="PTHR24300:SF134">
    <property type="entry name" value="CYTOCHROME P450, FAMILY 2, SUBFAMILY AB, POLYPEPTIDE 2-RELATED"/>
    <property type="match status" value="1"/>
</dbReference>
<dbReference type="Gene3D" id="1.10.630.10">
    <property type="entry name" value="Cytochrome P450"/>
    <property type="match status" value="2"/>
</dbReference>
<dbReference type="PRINTS" id="PR00385">
    <property type="entry name" value="P450"/>
</dbReference>
<keyword evidence="6" id="KW-1185">Reference proteome</keyword>
<proteinExistence type="inferred from homology"/>